<keyword evidence="2" id="KW-0813">Transport</keyword>
<evidence type="ECO:0000256" key="6">
    <source>
        <dbReference type="SAM" id="MobiDB-lite"/>
    </source>
</evidence>
<gene>
    <name evidence="8" type="ORF">IAG43_24835</name>
</gene>
<keyword evidence="3" id="KW-0547">Nucleotide-binding</keyword>
<dbReference type="InterPro" id="IPR050763">
    <property type="entry name" value="ABC_transporter_ATP-binding"/>
</dbReference>
<dbReference type="AlphaFoldDB" id="A0A7H0HZ66"/>
<organism evidence="8 9">
    <name type="scientific">Streptomyces genisteinicus</name>
    <dbReference type="NCBI Taxonomy" id="2768068"/>
    <lineage>
        <taxon>Bacteria</taxon>
        <taxon>Bacillati</taxon>
        <taxon>Actinomycetota</taxon>
        <taxon>Actinomycetes</taxon>
        <taxon>Kitasatosporales</taxon>
        <taxon>Streptomycetaceae</taxon>
        <taxon>Streptomyces</taxon>
    </lineage>
</organism>
<feature type="region of interest" description="Disordered" evidence="6">
    <location>
        <begin position="1"/>
        <end position="21"/>
    </location>
</feature>
<evidence type="ECO:0000259" key="7">
    <source>
        <dbReference type="PROSITE" id="PS50893"/>
    </source>
</evidence>
<evidence type="ECO:0000256" key="1">
    <source>
        <dbReference type="ARBA" id="ARBA00004202"/>
    </source>
</evidence>
<proteinExistence type="predicted"/>
<dbReference type="InterPro" id="IPR003593">
    <property type="entry name" value="AAA+_ATPase"/>
</dbReference>
<reference evidence="8 9" key="1">
    <citation type="submission" date="2020-08" db="EMBL/GenBank/DDBJ databases">
        <title>A novel species.</title>
        <authorList>
            <person name="Gao J."/>
        </authorList>
    </citation>
    <scope>NUCLEOTIDE SEQUENCE [LARGE SCALE GENOMIC DNA]</scope>
    <source>
        <strain evidence="8 9">CRPJ-33</strain>
    </source>
</reference>
<evidence type="ECO:0000256" key="3">
    <source>
        <dbReference type="ARBA" id="ARBA00022741"/>
    </source>
</evidence>
<dbReference type="PANTHER" id="PTHR42711:SF1">
    <property type="entry name" value="ABC-TRANSPORT PROTEIN, ATP-BINDING COMPONENT"/>
    <property type="match status" value="1"/>
</dbReference>
<dbReference type="GO" id="GO:0046677">
    <property type="term" value="P:response to antibiotic"/>
    <property type="evidence" value="ECO:0007669"/>
    <property type="project" value="UniProtKB-KW"/>
</dbReference>
<dbReference type="PROSITE" id="PS50893">
    <property type="entry name" value="ABC_TRANSPORTER_2"/>
    <property type="match status" value="1"/>
</dbReference>
<keyword evidence="9" id="KW-1185">Reference proteome</keyword>
<dbReference type="SMART" id="SM00382">
    <property type="entry name" value="AAA"/>
    <property type="match status" value="1"/>
</dbReference>
<dbReference type="PANTHER" id="PTHR42711">
    <property type="entry name" value="ABC TRANSPORTER ATP-BINDING PROTEIN"/>
    <property type="match status" value="1"/>
</dbReference>
<dbReference type="Proteomes" id="UP000516230">
    <property type="component" value="Chromosome"/>
</dbReference>
<dbReference type="EMBL" id="CP060825">
    <property type="protein sequence ID" value="QNP65832.1"/>
    <property type="molecule type" value="Genomic_DNA"/>
</dbReference>
<evidence type="ECO:0000256" key="4">
    <source>
        <dbReference type="ARBA" id="ARBA00022840"/>
    </source>
</evidence>
<evidence type="ECO:0000313" key="8">
    <source>
        <dbReference type="EMBL" id="QNP65832.1"/>
    </source>
</evidence>
<dbReference type="SUPFAM" id="SSF52540">
    <property type="entry name" value="P-loop containing nucleoside triphosphate hydrolases"/>
    <property type="match status" value="1"/>
</dbReference>
<feature type="domain" description="ABC transporter" evidence="7">
    <location>
        <begin position="23"/>
        <end position="276"/>
    </location>
</feature>
<protein>
    <submittedName>
        <fullName evidence="8">ATP-binding cassette domain-containing protein</fullName>
    </submittedName>
</protein>
<evidence type="ECO:0000313" key="9">
    <source>
        <dbReference type="Proteomes" id="UP000516230"/>
    </source>
</evidence>
<accession>A0A7H0HZ66</accession>
<keyword evidence="5" id="KW-0046">Antibiotic resistance</keyword>
<dbReference type="GO" id="GO:0005886">
    <property type="term" value="C:plasma membrane"/>
    <property type="evidence" value="ECO:0007669"/>
    <property type="project" value="UniProtKB-SubCell"/>
</dbReference>
<dbReference type="InterPro" id="IPR003439">
    <property type="entry name" value="ABC_transporter-like_ATP-bd"/>
</dbReference>
<dbReference type="GO" id="GO:0016887">
    <property type="term" value="F:ATP hydrolysis activity"/>
    <property type="evidence" value="ECO:0007669"/>
    <property type="project" value="InterPro"/>
</dbReference>
<dbReference type="InterPro" id="IPR027417">
    <property type="entry name" value="P-loop_NTPase"/>
</dbReference>
<name>A0A7H0HZ66_9ACTN</name>
<keyword evidence="4 8" id="KW-0067">ATP-binding</keyword>
<dbReference type="KEGG" id="sgj:IAG43_24835"/>
<evidence type="ECO:0000256" key="5">
    <source>
        <dbReference type="ARBA" id="ARBA00023251"/>
    </source>
</evidence>
<evidence type="ECO:0000256" key="2">
    <source>
        <dbReference type="ARBA" id="ARBA00022448"/>
    </source>
</evidence>
<dbReference type="Pfam" id="PF00005">
    <property type="entry name" value="ABC_tran"/>
    <property type="match status" value="1"/>
</dbReference>
<comment type="subcellular location">
    <subcellularLocation>
        <location evidence="1">Cell membrane</location>
        <topology evidence="1">Peripheral membrane protein</topology>
    </subcellularLocation>
</comment>
<sequence length="368" mass="39504">MNARQHARGEDVPNDSEELPPSIEVRNLTKEFRRPRRRSGRFAAVRTLLATDHEVVRAVDDISFTVRAGEAVGCIGSNGAGKSTTIKMLTGVLAPTSGTVRLDGRDPAGARKETARRIGVVFGQRSQLWWDLPLVESLELVADIHGVEPARYRRNLARAEAVLGLSDFLTTPVRQLSLGRRVRGDLAAAVLHDPAVLFLDEPTIGLDVHTRDRVIDFVRSLNGEQGTTVVLTTHDLADIERLCRRVILIDAGSIAYDGTVTRLKAAYRARRTLTVTYDAVEAGDAGSAVFAAGRTLGEGTVVEASPGRVRVALPASASAVPAILAEVGQRCAVTDLSIDENSLENVVKELYATEGGFEALAAAEGADR</sequence>
<dbReference type="GO" id="GO:0005524">
    <property type="term" value="F:ATP binding"/>
    <property type="evidence" value="ECO:0007669"/>
    <property type="project" value="UniProtKB-KW"/>
</dbReference>
<dbReference type="Gene3D" id="3.40.50.300">
    <property type="entry name" value="P-loop containing nucleotide triphosphate hydrolases"/>
    <property type="match status" value="1"/>
</dbReference>